<dbReference type="Pfam" id="PF00078">
    <property type="entry name" value="RVT_1"/>
    <property type="match status" value="1"/>
</dbReference>
<evidence type="ECO:0000259" key="1">
    <source>
        <dbReference type="PROSITE" id="PS50878"/>
    </source>
</evidence>
<sequence>MCLSETYSRVRIGQFLSDAFPIHCGLKQGDALSPLLFNFALEYAIRKVQDNRQGLELNGLHQLLVYADDVNMLGENPQTIRENAEILVEASKAIGLEVNPEKTKYMIMSCDQNIVRNGTIKIGDLSFEEVEKFKYLGATVTNINDTREEIKRRINMGNTCYYSVEKLLSSSLLSKNLKVRIYKTVILPAVLQGCETWILTLREEQRLRVFENKVLRKIFGAKRDEVTGEWRKLHNGELHALYSSPDIIRNIKSRRLRWAGHVARMGESRNAYRVLVGRPEGKIPLGRSRRRWEDNIKMDLREMGYDGRDWINLAQNRDQWWAYCLGKIHEEKKEMMNENAGREIRGISNKKRECKRNEKRGVEIKGRMKASEIKRKHYHNEVGALAHVLGSCPHGEALRNAIYQATALKYVKYNSFEEVHGLSVTGSTRRIDIIAVKELSRSGVITDPIVRFETD</sequence>
<protein>
    <recommendedName>
        <fullName evidence="1">Reverse transcriptase domain-containing protein</fullName>
    </recommendedName>
</protein>
<evidence type="ECO:0000313" key="2">
    <source>
        <dbReference type="EMBL" id="KAJ4441433.1"/>
    </source>
</evidence>
<gene>
    <name evidence="2" type="ORF">ANN_11288</name>
</gene>
<dbReference type="Proteomes" id="UP001148838">
    <property type="component" value="Unassembled WGS sequence"/>
</dbReference>
<dbReference type="InterPro" id="IPR043502">
    <property type="entry name" value="DNA/RNA_pol_sf"/>
</dbReference>
<dbReference type="PANTHER" id="PTHR47027">
    <property type="entry name" value="REVERSE TRANSCRIPTASE DOMAIN-CONTAINING PROTEIN"/>
    <property type="match status" value="1"/>
</dbReference>
<keyword evidence="3" id="KW-1185">Reference proteome</keyword>
<accession>A0ABQ8T4K3</accession>
<evidence type="ECO:0000313" key="3">
    <source>
        <dbReference type="Proteomes" id="UP001148838"/>
    </source>
</evidence>
<dbReference type="PROSITE" id="PS50878">
    <property type="entry name" value="RT_POL"/>
    <property type="match status" value="1"/>
</dbReference>
<dbReference type="InterPro" id="IPR000477">
    <property type="entry name" value="RT_dom"/>
</dbReference>
<reference evidence="2 3" key="1">
    <citation type="journal article" date="2022" name="Allergy">
        <title>Genome assembly and annotation of Periplaneta americana reveal a comprehensive cockroach allergen profile.</title>
        <authorList>
            <person name="Wang L."/>
            <person name="Xiong Q."/>
            <person name="Saelim N."/>
            <person name="Wang L."/>
            <person name="Nong W."/>
            <person name="Wan A.T."/>
            <person name="Shi M."/>
            <person name="Liu X."/>
            <person name="Cao Q."/>
            <person name="Hui J.H.L."/>
            <person name="Sookrung N."/>
            <person name="Leung T.F."/>
            <person name="Tungtrongchitr A."/>
            <person name="Tsui S.K.W."/>
        </authorList>
    </citation>
    <scope>NUCLEOTIDE SEQUENCE [LARGE SCALE GENOMIC DNA]</scope>
    <source>
        <strain evidence="2">PWHHKU_190912</strain>
    </source>
</reference>
<dbReference type="PANTHER" id="PTHR47027:SF20">
    <property type="entry name" value="REVERSE TRANSCRIPTASE-LIKE PROTEIN WITH RNA-DIRECTED DNA POLYMERASE DOMAIN"/>
    <property type="match status" value="1"/>
</dbReference>
<dbReference type="SUPFAM" id="SSF56672">
    <property type="entry name" value="DNA/RNA polymerases"/>
    <property type="match status" value="1"/>
</dbReference>
<dbReference type="EMBL" id="JAJSOF020000015">
    <property type="protein sequence ID" value="KAJ4441433.1"/>
    <property type="molecule type" value="Genomic_DNA"/>
</dbReference>
<name>A0ABQ8T4K3_PERAM</name>
<feature type="domain" description="Reverse transcriptase" evidence="1">
    <location>
        <begin position="1"/>
        <end position="140"/>
    </location>
</feature>
<proteinExistence type="predicted"/>
<comment type="caution">
    <text evidence="2">The sequence shown here is derived from an EMBL/GenBank/DDBJ whole genome shotgun (WGS) entry which is preliminary data.</text>
</comment>
<organism evidence="2 3">
    <name type="scientific">Periplaneta americana</name>
    <name type="common">American cockroach</name>
    <name type="synonym">Blatta americana</name>
    <dbReference type="NCBI Taxonomy" id="6978"/>
    <lineage>
        <taxon>Eukaryota</taxon>
        <taxon>Metazoa</taxon>
        <taxon>Ecdysozoa</taxon>
        <taxon>Arthropoda</taxon>
        <taxon>Hexapoda</taxon>
        <taxon>Insecta</taxon>
        <taxon>Pterygota</taxon>
        <taxon>Neoptera</taxon>
        <taxon>Polyneoptera</taxon>
        <taxon>Dictyoptera</taxon>
        <taxon>Blattodea</taxon>
        <taxon>Blattoidea</taxon>
        <taxon>Blattidae</taxon>
        <taxon>Blattinae</taxon>
        <taxon>Periplaneta</taxon>
    </lineage>
</organism>